<dbReference type="Gene3D" id="3.90.180.10">
    <property type="entry name" value="Medium-chain alcohol dehydrogenases, catalytic domain"/>
    <property type="match status" value="1"/>
</dbReference>
<feature type="active site" evidence="3">
    <location>
        <position position="661"/>
    </location>
</feature>
<dbReference type="PROSITE" id="PS00687">
    <property type="entry name" value="ALDEHYDE_DEHYDR_GLU"/>
    <property type="match status" value="1"/>
</dbReference>
<dbReference type="InterPro" id="IPR013149">
    <property type="entry name" value="ADH-like_C"/>
</dbReference>
<dbReference type="CDD" id="cd08278">
    <property type="entry name" value="benzyl_alcohol_DH"/>
    <property type="match status" value="1"/>
</dbReference>
<evidence type="ECO:0000313" key="7">
    <source>
        <dbReference type="EMBL" id="GEM07778.1"/>
    </source>
</evidence>
<evidence type="ECO:0000256" key="1">
    <source>
        <dbReference type="ARBA" id="ARBA00009986"/>
    </source>
</evidence>
<dbReference type="FunFam" id="3.40.309.10:FF:000012">
    <property type="entry name" value="Betaine aldehyde dehydrogenase"/>
    <property type="match status" value="1"/>
</dbReference>
<dbReference type="AlphaFoldDB" id="A0A511KBM3"/>
<dbReference type="InterPro" id="IPR002328">
    <property type="entry name" value="ADH_Zn_CS"/>
</dbReference>
<evidence type="ECO:0000256" key="3">
    <source>
        <dbReference type="PROSITE-ProRule" id="PRU10007"/>
    </source>
</evidence>
<dbReference type="OrthoDB" id="310895at2759"/>
<dbReference type="SUPFAM" id="SSF53720">
    <property type="entry name" value="ALDH-like"/>
    <property type="match status" value="1"/>
</dbReference>
<organism evidence="7 8">
    <name type="scientific">Rhodotorula toruloides</name>
    <name type="common">Yeast</name>
    <name type="synonym">Rhodosporidium toruloides</name>
    <dbReference type="NCBI Taxonomy" id="5286"/>
    <lineage>
        <taxon>Eukaryota</taxon>
        <taxon>Fungi</taxon>
        <taxon>Dikarya</taxon>
        <taxon>Basidiomycota</taxon>
        <taxon>Pucciniomycotina</taxon>
        <taxon>Microbotryomycetes</taxon>
        <taxon>Sporidiobolales</taxon>
        <taxon>Sporidiobolaceae</taxon>
        <taxon>Rhodotorula</taxon>
    </lineage>
</organism>
<dbReference type="Gene3D" id="3.40.605.10">
    <property type="entry name" value="Aldehyde Dehydrogenase, Chain A, domain 1"/>
    <property type="match status" value="1"/>
</dbReference>
<dbReference type="SUPFAM" id="SSF51735">
    <property type="entry name" value="NAD(P)-binding Rossmann-fold domains"/>
    <property type="match status" value="1"/>
</dbReference>
<comment type="caution">
    <text evidence="7">The sequence shown here is derived from an EMBL/GenBank/DDBJ whole genome shotgun (WGS) entry which is preliminary data.</text>
</comment>
<dbReference type="InterPro" id="IPR036291">
    <property type="entry name" value="NAD(P)-bd_dom_sf"/>
</dbReference>
<feature type="domain" description="Enoyl reductase (ER)" evidence="6">
    <location>
        <begin position="11"/>
        <end position="370"/>
    </location>
</feature>
<dbReference type="InterPro" id="IPR016160">
    <property type="entry name" value="Ald_DH_CS_CYS"/>
</dbReference>
<evidence type="ECO:0000313" key="8">
    <source>
        <dbReference type="Proteomes" id="UP000321518"/>
    </source>
</evidence>
<evidence type="ECO:0000256" key="4">
    <source>
        <dbReference type="RuleBase" id="RU003345"/>
    </source>
</evidence>
<dbReference type="Pfam" id="PF08240">
    <property type="entry name" value="ADH_N"/>
    <property type="match status" value="1"/>
</dbReference>
<gene>
    <name evidence="7" type="ORF">Rt10032_c04g1795</name>
</gene>
<dbReference type="CDD" id="cd07091">
    <property type="entry name" value="ALDH_F1-2_Ald2-like"/>
    <property type="match status" value="1"/>
</dbReference>
<dbReference type="InterPro" id="IPR013154">
    <property type="entry name" value="ADH-like_N"/>
</dbReference>
<dbReference type="EMBL" id="BJWK01000004">
    <property type="protein sequence ID" value="GEM07778.1"/>
    <property type="molecule type" value="Genomic_DNA"/>
</dbReference>
<proteinExistence type="inferred from homology"/>
<dbReference type="FunFam" id="3.40.605.10:FF:000050">
    <property type="entry name" value="Aldehyde dehydrogenase, mitochondrial"/>
    <property type="match status" value="1"/>
</dbReference>
<evidence type="ECO:0000259" key="6">
    <source>
        <dbReference type="SMART" id="SM00829"/>
    </source>
</evidence>
<dbReference type="InterPro" id="IPR016162">
    <property type="entry name" value="Ald_DH_N"/>
</dbReference>
<dbReference type="PROSITE" id="PS00059">
    <property type="entry name" value="ADH_ZINC"/>
    <property type="match status" value="1"/>
</dbReference>
<dbReference type="GO" id="GO:0016620">
    <property type="term" value="F:oxidoreductase activity, acting on the aldehyde or oxo group of donors, NAD or NADP as acceptor"/>
    <property type="evidence" value="ECO:0007669"/>
    <property type="project" value="InterPro"/>
</dbReference>
<dbReference type="SUPFAM" id="SSF50129">
    <property type="entry name" value="GroES-like"/>
    <property type="match status" value="1"/>
</dbReference>
<accession>A0A511KBM3</accession>
<evidence type="ECO:0000256" key="5">
    <source>
        <dbReference type="RuleBase" id="RU361277"/>
    </source>
</evidence>
<dbReference type="PANTHER" id="PTHR11699">
    <property type="entry name" value="ALDEHYDE DEHYDROGENASE-RELATED"/>
    <property type="match status" value="1"/>
</dbReference>
<dbReference type="InterPro" id="IPR011032">
    <property type="entry name" value="GroES-like_sf"/>
</dbReference>
<keyword evidence="5" id="KW-0479">Metal-binding</keyword>
<dbReference type="Pfam" id="PF00107">
    <property type="entry name" value="ADH_zinc_N"/>
    <property type="match status" value="1"/>
</dbReference>
<dbReference type="InterPro" id="IPR020843">
    <property type="entry name" value="ER"/>
</dbReference>
<dbReference type="Gene3D" id="3.40.309.10">
    <property type="entry name" value="Aldehyde Dehydrogenase, Chain A, domain 2"/>
    <property type="match status" value="1"/>
</dbReference>
<dbReference type="SMART" id="SM00829">
    <property type="entry name" value="PKS_ER"/>
    <property type="match status" value="1"/>
</dbReference>
<dbReference type="Gene3D" id="3.40.50.720">
    <property type="entry name" value="NAD(P)-binding Rossmann-like Domain"/>
    <property type="match status" value="1"/>
</dbReference>
<comment type="similarity">
    <text evidence="1 4">Belongs to the aldehyde dehydrogenase family.</text>
</comment>
<reference evidence="7 8" key="1">
    <citation type="submission" date="2019-07" db="EMBL/GenBank/DDBJ databases">
        <title>Rhodotorula toruloides NBRC10032 genome sequencing.</title>
        <authorList>
            <person name="Shida Y."/>
            <person name="Takaku H."/>
            <person name="Ogasawara W."/>
            <person name="Mori K."/>
        </authorList>
    </citation>
    <scope>NUCLEOTIDE SEQUENCE [LARGE SCALE GENOMIC DNA]</scope>
    <source>
        <strain evidence="7 8">NBRC10032</strain>
    </source>
</reference>
<name>A0A511KBM3_RHOTO</name>
<comment type="similarity">
    <text evidence="5">Belongs to the zinc-containing alcohol dehydrogenase family.</text>
</comment>
<dbReference type="GO" id="GO:0008270">
    <property type="term" value="F:zinc ion binding"/>
    <property type="evidence" value="ECO:0007669"/>
    <property type="project" value="InterPro"/>
</dbReference>
<dbReference type="InterPro" id="IPR016161">
    <property type="entry name" value="Ald_DH/histidinol_DH"/>
</dbReference>
<sequence>MTRAQAFLIEGVNAPFKLTDVELDEPLENEVLVKITACGLCHTDFLIPAGTFPSPYPCAVGHEGSGIVLSVGSAVKSVEAGDSVLLSFAHCGECGYCKEGKVAACKEFYERNFGRVRNASVGARPVGKIVGDGTEIHGTFFGQSSLASHCVAVESSVVKVPSSTNLSLFAPFGCGLQSGAGAVLNLFQPKRDETIVIFGLGAVGFGAFWSAVHLGIKTIVVVDLLQSRLSLASSQGATHTFLGSSPSLVSDIHAATGGMGAQYAVECTGVARVLRSAWEAVRNGGKVCSVGNPGPGVLPPFDINDQVNTSKSWCGLVEGDSNPPEFIPRLMKLHADGEFPVETISKVYPVADFDKAVEEMKKGEVIKPIVSNRTRPTAQLTSLFSHLPRFSSFASMAPSAKIQLNGKQVVVPTGIFINNEWHDATDSSTFEVLNPANGQVITSVAHGKSEDVDKAVAAARKAFKTTWGKNVGPEERASLLLKLADLMERDQQLLAEIESVNGGKGVRIARDLDIGDTIGCLRYYAGWAGKVHGETIETAPKTKLAYTLLEPLGVAGQVIPWNYPIGMWGWKVAPALAAGCSIVMKPSELTPLSALYLCNLIKEAGYPAGAVNLVPGFGHTAGAAIASHMDIDKVAFTGSVMTGRKIMEAAAKSNLKKVTLELGGKSPVLVFPSADLEEAANWAALGCFFNSGQDCTAGSRLLVHEEVHDKFIEILVQKAKACAIGNPLDEATSFGPLISSAQRDKVLSYVDSGVSEGAKVATGGKKWKAENGGFYVEPTVLTGCKPTMQCVREEIFGPVMSVMTFRSEEEALEMANDSIYGLAAGVFTGDAKQAMRVSSELSAGTVWVNQYNVLSNAVPFGGVRQSGIGRELGLAGIKEYLSTKSVHHNIGEDLSWPL</sequence>
<evidence type="ECO:0000256" key="2">
    <source>
        <dbReference type="ARBA" id="ARBA00023002"/>
    </source>
</evidence>
<dbReference type="PROSITE" id="PS00070">
    <property type="entry name" value="ALDEHYDE_DEHYDR_CYS"/>
    <property type="match status" value="1"/>
</dbReference>
<dbReference type="InterPro" id="IPR029510">
    <property type="entry name" value="Ald_DH_CS_GLU"/>
</dbReference>
<keyword evidence="2 4" id="KW-0560">Oxidoreductase</keyword>
<dbReference type="Pfam" id="PF00171">
    <property type="entry name" value="Aldedh"/>
    <property type="match status" value="1"/>
</dbReference>
<protein>
    <submittedName>
        <fullName evidence="7">Aldehyde dehydrogenase, mitochondrial</fullName>
    </submittedName>
</protein>
<keyword evidence="5" id="KW-0862">Zinc</keyword>
<dbReference type="InterPro" id="IPR016163">
    <property type="entry name" value="Ald_DH_C"/>
</dbReference>
<comment type="cofactor">
    <cofactor evidence="5">
        <name>Zn(2+)</name>
        <dbReference type="ChEBI" id="CHEBI:29105"/>
    </cofactor>
</comment>
<dbReference type="Proteomes" id="UP000321518">
    <property type="component" value="Unassembled WGS sequence"/>
</dbReference>
<dbReference type="InterPro" id="IPR015590">
    <property type="entry name" value="Aldehyde_DH_dom"/>
</dbReference>